<protein>
    <recommendedName>
        <fullName evidence="1">PH domain-containing protein</fullName>
    </recommendedName>
</protein>
<feature type="domain" description="PH" evidence="1">
    <location>
        <begin position="18"/>
        <end position="119"/>
    </location>
</feature>
<reference evidence="2" key="1">
    <citation type="submission" date="2022-01" db="UniProtKB">
        <authorList>
            <consortium name="EnsemblMetazoa"/>
        </authorList>
    </citation>
    <scope>IDENTIFICATION</scope>
</reference>
<dbReference type="InterPro" id="IPR045188">
    <property type="entry name" value="Boi1/Boi2-like"/>
</dbReference>
<dbReference type="PANTHER" id="PTHR22902:SF53">
    <property type="entry name" value="INOSITOL PHOSPHATASE INTERACTING PROTEIN, ISOFORM A"/>
    <property type="match status" value="1"/>
</dbReference>
<dbReference type="EnsemblMetazoa" id="XM_014384233.2">
    <property type="protein sequence ID" value="XP_014239719.1"/>
    <property type="gene ID" value="LOC106661082"/>
</dbReference>
<dbReference type="GO" id="GO:0005769">
    <property type="term" value="C:early endosome"/>
    <property type="evidence" value="ECO:0007669"/>
    <property type="project" value="TreeGrafter"/>
</dbReference>
<dbReference type="SUPFAM" id="SSF50729">
    <property type="entry name" value="PH domain-like"/>
    <property type="match status" value="1"/>
</dbReference>
<dbReference type="OMA" id="NDKEPLG"/>
<dbReference type="AlphaFoldDB" id="A0A8I6R9G1"/>
<dbReference type="InterPro" id="IPR001849">
    <property type="entry name" value="PH_domain"/>
</dbReference>
<sequence>MRFNEHQLHLISQEKPDYEDRLSYIQLNSNSPKNFKERWFRLKSNMLFYFKFTVSGQIECKAAGVIILEGSKLEYEEHGSAPFAFSLVFAGDYERRYIFSAKSEEAVEKWIHNLRLATYEYKRNHLLALRKSIALKRCGAPPLPPRITGSNCKSTFPGNYPKQNSSLHKEDLISFN</sequence>
<name>A0A8I6R9G1_CIMLE</name>
<dbReference type="PROSITE" id="PS50003">
    <property type="entry name" value="PH_DOMAIN"/>
    <property type="match status" value="1"/>
</dbReference>
<evidence type="ECO:0000313" key="2">
    <source>
        <dbReference type="EnsemblMetazoa" id="XP_014239719.1"/>
    </source>
</evidence>
<evidence type="ECO:0000259" key="1">
    <source>
        <dbReference type="PROSITE" id="PS50003"/>
    </source>
</evidence>
<dbReference type="Gene3D" id="2.30.29.30">
    <property type="entry name" value="Pleckstrin-homology domain (PH domain)/Phosphotyrosine-binding domain (PTB)"/>
    <property type="match status" value="1"/>
</dbReference>
<dbReference type="GO" id="GO:0001881">
    <property type="term" value="P:receptor recycling"/>
    <property type="evidence" value="ECO:0007669"/>
    <property type="project" value="TreeGrafter"/>
</dbReference>
<dbReference type="InterPro" id="IPR011993">
    <property type="entry name" value="PH-like_dom_sf"/>
</dbReference>
<dbReference type="GO" id="GO:0042147">
    <property type="term" value="P:retrograde transport, endosome to Golgi"/>
    <property type="evidence" value="ECO:0007669"/>
    <property type="project" value="TreeGrafter"/>
</dbReference>
<dbReference type="GO" id="GO:0005802">
    <property type="term" value="C:trans-Golgi network"/>
    <property type="evidence" value="ECO:0007669"/>
    <property type="project" value="TreeGrafter"/>
</dbReference>
<dbReference type="KEGG" id="clec:106661082"/>
<keyword evidence="3" id="KW-1185">Reference proteome</keyword>
<organism evidence="2 3">
    <name type="scientific">Cimex lectularius</name>
    <name type="common">Bed bug</name>
    <name type="synonym">Acanthia lectularia</name>
    <dbReference type="NCBI Taxonomy" id="79782"/>
    <lineage>
        <taxon>Eukaryota</taxon>
        <taxon>Metazoa</taxon>
        <taxon>Ecdysozoa</taxon>
        <taxon>Arthropoda</taxon>
        <taxon>Hexapoda</taxon>
        <taxon>Insecta</taxon>
        <taxon>Pterygota</taxon>
        <taxon>Neoptera</taxon>
        <taxon>Paraneoptera</taxon>
        <taxon>Hemiptera</taxon>
        <taxon>Heteroptera</taxon>
        <taxon>Panheteroptera</taxon>
        <taxon>Cimicomorpha</taxon>
        <taxon>Cimicidae</taxon>
        <taxon>Cimex</taxon>
    </lineage>
</organism>
<dbReference type="Proteomes" id="UP000494040">
    <property type="component" value="Unassembled WGS sequence"/>
</dbReference>
<dbReference type="PANTHER" id="PTHR22902">
    <property type="entry name" value="SESQUIPEDALIAN"/>
    <property type="match status" value="1"/>
</dbReference>
<dbReference type="SMART" id="SM00233">
    <property type="entry name" value="PH"/>
    <property type="match status" value="1"/>
</dbReference>
<dbReference type="GeneID" id="106661082"/>
<dbReference type="GO" id="GO:0005829">
    <property type="term" value="C:cytosol"/>
    <property type="evidence" value="ECO:0007669"/>
    <property type="project" value="GOC"/>
</dbReference>
<dbReference type="GO" id="GO:0055037">
    <property type="term" value="C:recycling endosome"/>
    <property type="evidence" value="ECO:0007669"/>
    <property type="project" value="TreeGrafter"/>
</dbReference>
<proteinExistence type="predicted"/>
<dbReference type="RefSeq" id="XP_014239719.1">
    <property type="nucleotide sequence ID" value="XM_014384233.2"/>
</dbReference>
<accession>A0A8I6R9G1</accession>
<dbReference type="Pfam" id="PF00169">
    <property type="entry name" value="PH"/>
    <property type="match status" value="1"/>
</dbReference>
<dbReference type="OrthoDB" id="10055808at2759"/>
<evidence type="ECO:0000313" key="3">
    <source>
        <dbReference type="Proteomes" id="UP000494040"/>
    </source>
</evidence>
<dbReference type="GO" id="GO:0007032">
    <property type="term" value="P:endosome organization"/>
    <property type="evidence" value="ECO:0007669"/>
    <property type="project" value="TreeGrafter"/>
</dbReference>